<sequence>MIKEAYGDAFKDISGVFEWHKLFCEDKERVEDDDRSRHPSASKINQNVSRVQNLLNSGRRMRIIADELSIPQTHVFDRKFSHEEESVPEVCATSVVTRAKGQLESDLPRSSCE</sequence>
<evidence type="ECO:0008006" key="3">
    <source>
        <dbReference type="Google" id="ProtNLM"/>
    </source>
</evidence>
<proteinExistence type="predicted"/>
<name>A0A8X6HBC4_TRICU</name>
<dbReference type="EMBL" id="BMAO01007932">
    <property type="protein sequence ID" value="GFR19533.1"/>
    <property type="molecule type" value="Genomic_DNA"/>
</dbReference>
<dbReference type="PANTHER" id="PTHR46060">
    <property type="entry name" value="MARINER MOS1 TRANSPOSASE-LIKE PROTEIN"/>
    <property type="match status" value="1"/>
</dbReference>
<comment type="caution">
    <text evidence="1">The sequence shown here is derived from an EMBL/GenBank/DDBJ whole genome shotgun (WGS) entry which is preliminary data.</text>
</comment>
<dbReference type="InterPro" id="IPR052709">
    <property type="entry name" value="Transposase-MT_Hybrid"/>
</dbReference>
<protein>
    <recommendedName>
        <fullName evidence="3">Transposase</fullName>
    </recommendedName>
</protein>
<evidence type="ECO:0000313" key="2">
    <source>
        <dbReference type="Proteomes" id="UP000887116"/>
    </source>
</evidence>
<dbReference type="OrthoDB" id="6433552at2759"/>
<accession>A0A8X6HBC4</accession>
<dbReference type="Proteomes" id="UP000887116">
    <property type="component" value="Unassembled WGS sequence"/>
</dbReference>
<gene>
    <name evidence="1" type="ORF">TNCT_117311</name>
</gene>
<evidence type="ECO:0000313" key="1">
    <source>
        <dbReference type="EMBL" id="GFR19533.1"/>
    </source>
</evidence>
<dbReference type="AlphaFoldDB" id="A0A8X6HBC4"/>
<dbReference type="PANTHER" id="PTHR46060:SF1">
    <property type="entry name" value="MARINER MOS1 TRANSPOSASE-LIKE PROTEIN"/>
    <property type="match status" value="1"/>
</dbReference>
<keyword evidence="2" id="KW-1185">Reference proteome</keyword>
<organism evidence="1 2">
    <name type="scientific">Trichonephila clavata</name>
    <name type="common">Joro spider</name>
    <name type="synonym">Nephila clavata</name>
    <dbReference type="NCBI Taxonomy" id="2740835"/>
    <lineage>
        <taxon>Eukaryota</taxon>
        <taxon>Metazoa</taxon>
        <taxon>Ecdysozoa</taxon>
        <taxon>Arthropoda</taxon>
        <taxon>Chelicerata</taxon>
        <taxon>Arachnida</taxon>
        <taxon>Araneae</taxon>
        <taxon>Araneomorphae</taxon>
        <taxon>Entelegynae</taxon>
        <taxon>Araneoidea</taxon>
        <taxon>Nephilidae</taxon>
        <taxon>Trichonephila</taxon>
    </lineage>
</organism>
<reference evidence="1" key="1">
    <citation type="submission" date="2020-07" db="EMBL/GenBank/DDBJ databases">
        <title>Multicomponent nature underlies the extraordinary mechanical properties of spider dragline silk.</title>
        <authorList>
            <person name="Kono N."/>
            <person name="Nakamura H."/>
            <person name="Mori M."/>
            <person name="Yoshida Y."/>
            <person name="Ohtoshi R."/>
            <person name="Malay A.D."/>
            <person name="Moran D.A.P."/>
            <person name="Tomita M."/>
            <person name="Numata K."/>
            <person name="Arakawa K."/>
        </authorList>
    </citation>
    <scope>NUCLEOTIDE SEQUENCE</scope>
</reference>